<comment type="caution">
    <text evidence="1">The sequence shown here is derived from an EMBL/GenBank/DDBJ whole genome shotgun (WGS) entry which is preliminary data.</text>
</comment>
<evidence type="ECO:0000313" key="1">
    <source>
        <dbReference type="EMBL" id="MQP10877.1"/>
    </source>
</evidence>
<keyword evidence="2" id="KW-1185">Reference proteome</keyword>
<name>A0A6A7W8S3_9BACT</name>
<organism evidence="1 2">
    <name type="scientific">Segatella copri</name>
    <dbReference type="NCBI Taxonomy" id="165179"/>
    <lineage>
        <taxon>Bacteria</taxon>
        <taxon>Pseudomonadati</taxon>
        <taxon>Bacteroidota</taxon>
        <taxon>Bacteroidia</taxon>
        <taxon>Bacteroidales</taxon>
        <taxon>Prevotellaceae</taxon>
        <taxon>Segatella</taxon>
    </lineage>
</organism>
<reference evidence="1 2" key="1">
    <citation type="submission" date="2019-09" db="EMBL/GenBank/DDBJ databases">
        <title>Distinct polysaccharide growth profiles of human intestinal Prevotella copri isolates.</title>
        <authorList>
            <person name="Fehlner-Peach H."/>
            <person name="Magnabosco C."/>
            <person name="Raghavan V."/>
            <person name="Scher J.U."/>
            <person name="Tett A."/>
            <person name="Cox L.M."/>
            <person name="Gottsegen C."/>
            <person name="Watters A."/>
            <person name="Wiltshire- Gordon J.D."/>
            <person name="Segata N."/>
            <person name="Bonneau R."/>
            <person name="Littman D.R."/>
        </authorList>
    </citation>
    <scope>NUCLEOTIDE SEQUENCE [LARGE SCALE GENOMIC DNA]</scope>
    <source>
        <strain evidence="2">iAQ1173</strain>
    </source>
</reference>
<evidence type="ECO:0000313" key="2">
    <source>
        <dbReference type="Proteomes" id="UP000384372"/>
    </source>
</evidence>
<gene>
    <name evidence="1" type="ORF">F7D20_02615</name>
</gene>
<proteinExistence type="predicted"/>
<accession>A0A6A7W8S3</accession>
<protein>
    <submittedName>
        <fullName evidence="1">Uncharacterized protein</fullName>
    </submittedName>
</protein>
<sequence>MTKKYQYKVTKNISEKLLVEKHSRHFYIRANRCVSLYDDIFALRGWKTEYTVCFCPCKMC</sequence>
<dbReference type="EMBL" id="VZAD01000023">
    <property type="protein sequence ID" value="MQP10877.1"/>
    <property type="molecule type" value="Genomic_DNA"/>
</dbReference>
<dbReference type="OrthoDB" id="1376257at2"/>
<dbReference type="AlphaFoldDB" id="A0A6A7W8S3"/>
<dbReference type="Proteomes" id="UP000384372">
    <property type="component" value="Unassembled WGS sequence"/>
</dbReference>